<comment type="catalytic activity">
    <reaction evidence="5">
        <text>N-terminal N-formyl-L-methionyl-[peptide] + H2O = N-terminal L-methionyl-[peptide] + formate</text>
        <dbReference type="Rhea" id="RHEA:24420"/>
        <dbReference type="Rhea" id="RHEA-COMP:10639"/>
        <dbReference type="Rhea" id="RHEA-COMP:10640"/>
        <dbReference type="ChEBI" id="CHEBI:15377"/>
        <dbReference type="ChEBI" id="CHEBI:15740"/>
        <dbReference type="ChEBI" id="CHEBI:49298"/>
        <dbReference type="ChEBI" id="CHEBI:64731"/>
        <dbReference type="EC" id="3.5.1.88"/>
    </reaction>
</comment>
<dbReference type="FunFam" id="3.90.45.10:FF:000003">
    <property type="entry name" value="Peptide deformylase"/>
    <property type="match status" value="1"/>
</dbReference>
<evidence type="ECO:0000313" key="7">
    <source>
        <dbReference type="Proteomes" id="UP000744438"/>
    </source>
</evidence>
<comment type="cofactor">
    <cofactor evidence="5">
        <name>Fe(2+)</name>
        <dbReference type="ChEBI" id="CHEBI:29033"/>
    </cofactor>
    <text evidence="5">Binds 1 Fe(2+) ion.</text>
</comment>
<dbReference type="GO" id="GO:0046872">
    <property type="term" value="F:metal ion binding"/>
    <property type="evidence" value="ECO:0007669"/>
    <property type="project" value="UniProtKB-KW"/>
</dbReference>
<evidence type="ECO:0000256" key="4">
    <source>
        <dbReference type="ARBA" id="ARBA00022917"/>
    </source>
</evidence>
<dbReference type="InterPro" id="IPR036821">
    <property type="entry name" value="Peptide_deformylase_sf"/>
</dbReference>
<evidence type="ECO:0000256" key="3">
    <source>
        <dbReference type="ARBA" id="ARBA00022801"/>
    </source>
</evidence>
<dbReference type="GO" id="GO:0006412">
    <property type="term" value="P:translation"/>
    <property type="evidence" value="ECO:0007669"/>
    <property type="project" value="UniProtKB-UniRule"/>
</dbReference>
<comment type="function">
    <text evidence="5">Removes the formyl group from the N-terminal Met of newly synthesized proteins. Requires at least a dipeptide for an efficient rate of reaction. N-terminal L-methionine is a prerequisite for activity but the enzyme has broad specificity at other positions.</text>
</comment>
<feature type="binding site" evidence="5">
    <location>
        <position position="150"/>
    </location>
    <ligand>
        <name>Fe cation</name>
        <dbReference type="ChEBI" id="CHEBI:24875"/>
    </ligand>
</feature>
<reference evidence="6" key="1">
    <citation type="submission" date="2020-10" db="EMBL/GenBank/DDBJ databases">
        <title>Microbiome of the Black Sea water column analyzed by genome centric metagenomics.</title>
        <authorList>
            <person name="Cabello-Yeves P.J."/>
            <person name="Callieri C."/>
            <person name="Picazo A."/>
            <person name="Mehrshad M."/>
            <person name="Haro-Moreno J.M."/>
            <person name="Roda-Garcia J."/>
            <person name="Dzembekova N."/>
            <person name="Slabakova V."/>
            <person name="Slabakova N."/>
            <person name="Moncheva S."/>
            <person name="Rodriguez-Valera F."/>
        </authorList>
    </citation>
    <scope>NUCLEOTIDE SEQUENCE</scope>
    <source>
        <strain evidence="6">BS307-5m-G49</strain>
    </source>
</reference>
<evidence type="ECO:0000256" key="5">
    <source>
        <dbReference type="HAMAP-Rule" id="MF_00163"/>
    </source>
</evidence>
<dbReference type="AlphaFoldDB" id="A0A937I7B3"/>
<sequence>MTKISENEYEILKLGNPILRQTAKELTKEEILSSEIQELIPKMWDVMKKAGGIGLAAPQIGISIQLAVIKLESDSERYDNLENSEEFVIFNPKLAVIDEQKQGFWEGCLSVPGLRGYVERPRKLKINFLNENADEKEIIVEDFLATVFQHELDHLFGFLYVDRLNSTKDLVFEEELTNIASEKLLD</sequence>
<protein>
    <recommendedName>
        <fullName evidence="5">Peptide deformylase</fullName>
        <shortName evidence="5">PDF</shortName>
        <ecNumber evidence="5">3.5.1.88</ecNumber>
    </recommendedName>
    <alternativeName>
        <fullName evidence="5">Polypeptide deformylase</fullName>
    </alternativeName>
</protein>
<proteinExistence type="inferred from homology"/>
<comment type="caution">
    <text evidence="6">The sequence shown here is derived from an EMBL/GenBank/DDBJ whole genome shotgun (WGS) entry which is preliminary data.</text>
</comment>
<feature type="binding site" evidence="5">
    <location>
        <position position="108"/>
    </location>
    <ligand>
        <name>Fe cation</name>
        <dbReference type="ChEBI" id="CHEBI:24875"/>
    </ligand>
</feature>
<organism evidence="6 7">
    <name type="scientific">SAR86 cluster bacterium</name>
    <dbReference type="NCBI Taxonomy" id="2030880"/>
    <lineage>
        <taxon>Bacteria</taxon>
        <taxon>Pseudomonadati</taxon>
        <taxon>Pseudomonadota</taxon>
        <taxon>Gammaproteobacteria</taxon>
        <taxon>SAR86 cluster</taxon>
    </lineage>
</organism>
<dbReference type="CDD" id="cd00487">
    <property type="entry name" value="Pep_deformylase"/>
    <property type="match status" value="1"/>
</dbReference>
<accession>A0A937I7B3</accession>
<dbReference type="Proteomes" id="UP000744438">
    <property type="component" value="Unassembled WGS sequence"/>
</dbReference>
<name>A0A937I7B3_9GAMM</name>
<dbReference type="PANTHER" id="PTHR10458">
    <property type="entry name" value="PEPTIDE DEFORMYLASE"/>
    <property type="match status" value="1"/>
</dbReference>
<evidence type="ECO:0000313" key="6">
    <source>
        <dbReference type="EMBL" id="MBL6811721.1"/>
    </source>
</evidence>
<dbReference type="NCBIfam" id="NF001159">
    <property type="entry name" value="PRK00150.1-3"/>
    <property type="match status" value="1"/>
</dbReference>
<dbReference type="EMBL" id="JADHQC010000009">
    <property type="protein sequence ID" value="MBL6811721.1"/>
    <property type="molecule type" value="Genomic_DNA"/>
</dbReference>
<dbReference type="GO" id="GO:0042586">
    <property type="term" value="F:peptide deformylase activity"/>
    <property type="evidence" value="ECO:0007669"/>
    <property type="project" value="UniProtKB-UniRule"/>
</dbReference>
<comment type="similarity">
    <text evidence="1 5">Belongs to the polypeptide deformylase family.</text>
</comment>
<dbReference type="InterPro" id="IPR023635">
    <property type="entry name" value="Peptide_deformylase"/>
</dbReference>
<keyword evidence="2 5" id="KW-0479">Metal-binding</keyword>
<keyword evidence="5" id="KW-0408">Iron</keyword>
<dbReference type="SUPFAM" id="SSF56420">
    <property type="entry name" value="Peptide deformylase"/>
    <property type="match status" value="1"/>
</dbReference>
<dbReference type="Pfam" id="PF01327">
    <property type="entry name" value="Pep_deformylase"/>
    <property type="match status" value="1"/>
</dbReference>
<keyword evidence="4 5" id="KW-0648">Protein biosynthesis</keyword>
<keyword evidence="3 5" id="KW-0378">Hydrolase</keyword>
<dbReference type="Gene3D" id="3.90.45.10">
    <property type="entry name" value="Peptide deformylase"/>
    <property type="match status" value="1"/>
</dbReference>
<dbReference type="HAMAP" id="MF_00163">
    <property type="entry name" value="Pep_deformylase"/>
    <property type="match status" value="1"/>
</dbReference>
<evidence type="ECO:0000256" key="2">
    <source>
        <dbReference type="ARBA" id="ARBA00022723"/>
    </source>
</evidence>
<evidence type="ECO:0000256" key="1">
    <source>
        <dbReference type="ARBA" id="ARBA00010759"/>
    </source>
</evidence>
<dbReference type="NCBIfam" id="TIGR00079">
    <property type="entry name" value="pept_deformyl"/>
    <property type="match status" value="1"/>
</dbReference>
<dbReference type="PANTHER" id="PTHR10458:SF22">
    <property type="entry name" value="PEPTIDE DEFORMYLASE"/>
    <property type="match status" value="1"/>
</dbReference>
<feature type="binding site" evidence="5">
    <location>
        <position position="154"/>
    </location>
    <ligand>
        <name>Fe cation</name>
        <dbReference type="ChEBI" id="CHEBI:24875"/>
    </ligand>
</feature>
<dbReference type="PRINTS" id="PR01576">
    <property type="entry name" value="PDEFORMYLASE"/>
</dbReference>
<dbReference type="EC" id="3.5.1.88" evidence="5"/>
<feature type="active site" evidence="5">
    <location>
        <position position="151"/>
    </location>
</feature>
<dbReference type="PIRSF" id="PIRSF004749">
    <property type="entry name" value="Pep_def"/>
    <property type="match status" value="1"/>
</dbReference>
<gene>
    <name evidence="5 6" type="primary">def</name>
    <name evidence="6" type="ORF">ISQ63_02420</name>
</gene>